<sequence length="139" mass="15390">MVSPIPRPQPPQPRSTKTGATKTGATKPASSSSPQVQAQPESITLQQSQTQPQPQPQAGSTKLSGKPSLYARYRALSLRVKLYIWITTAGAAWLADSLSDRIFEQNMIDAEANRRVEMEIRKMRELEQLERNTASGNQK</sequence>
<dbReference type="OrthoDB" id="3996652at2759"/>
<keyword evidence="3" id="KW-1185">Reference proteome</keyword>
<feature type="compositionally biased region" description="Low complexity" evidence="1">
    <location>
        <begin position="14"/>
        <end position="52"/>
    </location>
</feature>
<protein>
    <submittedName>
        <fullName evidence="2">Uncharacterized protein</fullName>
    </submittedName>
</protein>
<feature type="compositionally biased region" description="Pro residues" evidence="1">
    <location>
        <begin position="1"/>
        <end position="13"/>
    </location>
</feature>
<reference evidence="2 3" key="1">
    <citation type="submission" date="2016-08" db="EMBL/GenBank/DDBJ databases">
        <title>Whole genome shotgun sequence of Pichia membranifaciens KS47-1.</title>
        <authorList>
            <person name="Konishi M."/>
            <person name="Ishida M."/>
            <person name="Arakawa T."/>
            <person name="Kato Y."/>
            <person name="Horiuchi J."/>
        </authorList>
    </citation>
    <scope>NUCLEOTIDE SEQUENCE [LARGE SCALE GENOMIC DNA]</scope>
    <source>
        <strain evidence="2 3">KS47-1</strain>
    </source>
</reference>
<proteinExistence type="predicted"/>
<dbReference type="Proteomes" id="UP000186136">
    <property type="component" value="Unassembled WGS sequence"/>
</dbReference>
<accession>A0A1Q2YEF5</accession>
<gene>
    <name evidence="2" type="ORF">PMKS-001339</name>
</gene>
<name>A0A1Q2YEF5_9ASCO</name>
<organism evidence="2 3">
    <name type="scientific">Pichia membranifaciens</name>
    <dbReference type="NCBI Taxonomy" id="4926"/>
    <lineage>
        <taxon>Eukaryota</taxon>
        <taxon>Fungi</taxon>
        <taxon>Dikarya</taxon>
        <taxon>Ascomycota</taxon>
        <taxon>Saccharomycotina</taxon>
        <taxon>Pichiomycetes</taxon>
        <taxon>Pichiales</taxon>
        <taxon>Pichiaceae</taxon>
        <taxon>Pichia</taxon>
    </lineage>
</organism>
<evidence type="ECO:0000313" key="3">
    <source>
        <dbReference type="Proteomes" id="UP000186136"/>
    </source>
</evidence>
<feature type="region of interest" description="Disordered" evidence="1">
    <location>
        <begin position="1"/>
        <end position="66"/>
    </location>
</feature>
<dbReference type="AlphaFoldDB" id="A0A1Q2YEF5"/>
<evidence type="ECO:0000313" key="2">
    <source>
        <dbReference type="EMBL" id="GAV27871.1"/>
    </source>
</evidence>
<evidence type="ECO:0000256" key="1">
    <source>
        <dbReference type="SAM" id="MobiDB-lite"/>
    </source>
</evidence>
<dbReference type="EMBL" id="BDGI01000047">
    <property type="protein sequence ID" value="GAV27871.1"/>
    <property type="molecule type" value="Genomic_DNA"/>
</dbReference>
<comment type="caution">
    <text evidence="2">The sequence shown here is derived from an EMBL/GenBank/DDBJ whole genome shotgun (WGS) entry which is preliminary data.</text>
</comment>